<protein>
    <submittedName>
        <fullName evidence="1">Uncharacterized protein</fullName>
    </submittedName>
</protein>
<accession>A0ABV9QJB6</accession>
<dbReference type="EMBL" id="JBHSHL010000001">
    <property type="protein sequence ID" value="MFC4803456.1"/>
    <property type="molecule type" value="Genomic_DNA"/>
</dbReference>
<reference evidence="2" key="1">
    <citation type="journal article" date="2019" name="Int. J. Syst. Evol. Microbiol.">
        <title>The Global Catalogue of Microorganisms (GCM) 10K type strain sequencing project: providing services to taxonomists for standard genome sequencing and annotation.</title>
        <authorList>
            <consortium name="The Broad Institute Genomics Platform"/>
            <consortium name="The Broad Institute Genome Sequencing Center for Infectious Disease"/>
            <person name="Wu L."/>
            <person name="Ma J."/>
        </authorList>
    </citation>
    <scope>NUCLEOTIDE SEQUENCE [LARGE SCALE GENOMIC DNA]</scope>
    <source>
        <strain evidence="2">CCUG 46385</strain>
    </source>
</reference>
<evidence type="ECO:0000313" key="2">
    <source>
        <dbReference type="Proteomes" id="UP001595916"/>
    </source>
</evidence>
<keyword evidence="2" id="KW-1185">Reference proteome</keyword>
<proteinExistence type="predicted"/>
<feature type="non-terminal residue" evidence="1">
    <location>
        <position position="109"/>
    </location>
</feature>
<sequence>MAKKEKRPVKEFHAYVDDFLYEKLKNNCGKKQYNLYFMEQFFELYLDQKEEVKEEIKQRVEDLCLIQKEYEEINEILKRLSKEDYLRACLRNTLQNVKNMRYSYKTEEV</sequence>
<gene>
    <name evidence="1" type="ORF">ACFO4R_00025</name>
</gene>
<evidence type="ECO:0000313" key="1">
    <source>
        <dbReference type="EMBL" id="MFC4803456.1"/>
    </source>
</evidence>
<organism evidence="1 2">
    <name type="scientific">Filifactor villosus</name>
    <dbReference type="NCBI Taxonomy" id="29374"/>
    <lineage>
        <taxon>Bacteria</taxon>
        <taxon>Bacillati</taxon>
        <taxon>Bacillota</taxon>
        <taxon>Clostridia</taxon>
        <taxon>Peptostreptococcales</taxon>
        <taxon>Filifactoraceae</taxon>
        <taxon>Filifactor</taxon>
    </lineage>
</organism>
<dbReference type="Proteomes" id="UP001595916">
    <property type="component" value="Unassembled WGS sequence"/>
</dbReference>
<name>A0ABV9QJB6_9FIRM</name>
<comment type="caution">
    <text evidence="1">The sequence shown here is derived from an EMBL/GenBank/DDBJ whole genome shotgun (WGS) entry which is preliminary data.</text>
</comment>
<dbReference type="RefSeq" id="WP_379786889.1">
    <property type="nucleotide sequence ID" value="NZ_JBHSHL010000001.1"/>
</dbReference>